<dbReference type="NCBIfam" id="TIGR00500">
    <property type="entry name" value="met_pdase_I"/>
    <property type="match status" value="1"/>
</dbReference>
<dbReference type="InterPro" id="IPR002467">
    <property type="entry name" value="Pept_M24A_MAP1"/>
</dbReference>
<evidence type="ECO:0000256" key="5">
    <source>
        <dbReference type="ARBA" id="ARBA00022801"/>
    </source>
</evidence>
<protein>
    <recommendedName>
        <fullName evidence="6 7">Methionine aminopeptidase</fullName>
        <shortName evidence="6">MAP</shortName>
        <shortName evidence="6">MetAP</shortName>
        <ecNumber evidence="6 7">3.4.11.18</ecNumber>
    </recommendedName>
    <alternativeName>
        <fullName evidence="6">Peptidase M</fullName>
    </alternativeName>
</protein>
<dbReference type="InterPro" id="IPR036005">
    <property type="entry name" value="Creatinase/aminopeptidase-like"/>
</dbReference>
<comment type="caution">
    <text evidence="9">The sequence shown here is derived from an EMBL/GenBank/DDBJ whole genome shotgun (WGS) entry which is preliminary data.</text>
</comment>
<keyword evidence="4 6" id="KW-0479">Metal-binding</keyword>
<feature type="binding site" evidence="6">
    <location>
        <position position="111"/>
    </location>
    <ligand>
        <name>a divalent metal cation</name>
        <dbReference type="ChEBI" id="CHEBI:60240"/>
        <label>1</label>
    </ligand>
</feature>
<dbReference type="PANTHER" id="PTHR43330">
    <property type="entry name" value="METHIONINE AMINOPEPTIDASE"/>
    <property type="match status" value="1"/>
</dbReference>
<dbReference type="GO" id="GO:0005829">
    <property type="term" value="C:cytosol"/>
    <property type="evidence" value="ECO:0007669"/>
    <property type="project" value="TreeGrafter"/>
</dbReference>
<accession>A0A0R1PQ45</accession>
<dbReference type="AlphaFoldDB" id="A0A0R1PQ45"/>
<dbReference type="Proteomes" id="UP000051155">
    <property type="component" value="Unassembled WGS sequence"/>
</dbReference>
<evidence type="ECO:0000256" key="2">
    <source>
        <dbReference type="ARBA" id="ARBA00022438"/>
    </source>
</evidence>
<dbReference type="GO" id="GO:0006508">
    <property type="term" value="P:proteolysis"/>
    <property type="evidence" value="ECO:0007669"/>
    <property type="project" value="UniProtKB-KW"/>
</dbReference>
<dbReference type="Pfam" id="PF00557">
    <property type="entry name" value="Peptidase_M24"/>
    <property type="match status" value="1"/>
</dbReference>
<evidence type="ECO:0000256" key="3">
    <source>
        <dbReference type="ARBA" id="ARBA00022670"/>
    </source>
</evidence>
<proteinExistence type="inferred from homology"/>
<dbReference type="PATRIC" id="fig|1423812.3.peg.1671"/>
<feature type="binding site" evidence="6">
    <location>
        <position position="219"/>
    </location>
    <ligand>
        <name>a divalent metal cation</name>
        <dbReference type="ChEBI" id="CHEBI:60240"/>
        <label>2</label>
        <note>catalytic</note>
    </ligand>
</feature>
<feature type="domain" description="Peptidase M24" evidence="8">
    <location>
        <begin position="27"/>
        <end position="262"/>
    </location>
</feature>
<keyword evidence="10" id="KW-1185">Reference proteome</keyword>
<dbReference type="Gene3D" id="3.90.230.10">
    <property type="entry name" value="Creatinase/methionine aminopeptidase superfamily"/>
    <property type="match status" value="1"/>
</dbReference>
<dbReference type="InterPro" id="IPR000994">
    <property type="entry name" value="Pept_M24"/>
</dbReference>
<gene>
    <name evidence="6" type="primary">map</name>
    <name evidence="9" type="ORF">FD20_GL001569</name>
</gene>
<name>A0A0R1PQ45_9LACO</name>
<keyword evidence="5 6" id="KW-0378">Hydrolase</keyword>
<sequence>MELDRLLKNIERFGIDVITLKSKREIEGMNKSGAILAATHLMLKNKLYVGMDTWEIEKLVDDFIQSHNATASEKGVDGYKYATCISINDEVAHAIPRKGLKLKNHDVVTVDFCVNWQGYQSDSAWTYVIGESTPEIEHLLSVTHKALYLGIEQAQVGSRVGDIGYAIQNYVENEEHMGDVRELIGHGIGPSVHEEPDIFHYGKPHRGLRLKEGMVITIEPMVNLGGSSHIQTKFMPRIDWEYYVSGDNSLSAQFEHTLAITNDGPKILTSQDKIFDKEFLI</sequence>
<evidence type="ECO:0000259" key="8">
    <source>
        <dbReference type="Pfam" id="PF00557"/>
    </source>
</evidence>
<dbReference type="GO" id="GO:0070006">
    <property type="term" value="F:metalloaminopeptidase activity"/>
    <property type="evidence" value="ECO:0007669"/>
    <property type="project" value="UniProtKB-UniRule"/>
</dbReference>
<feature type="binding site" evidence="6">
    <location>
        <position position="255"/>
    </location>
    <ligand>
        <name>a divalent metal cation</name>
        <dbReference type="ChEBI" id="CHEBI:60240"/>
        <label>2</label>
        <note>catalytic</note>
    </ligand>
</feature>
<evidence type="ECO:0000256" key="1">
    <source>
        <dbReference type="ARBA" id="ARBA00002521"/>
    </source>
</evidence>
<comment type="similarity">
    <text evidence="6">Belongs to the peptidase M24A family. Methionine aminopeptidase type 1 subfamily.</text>
</comment>
<evidence type="ECO:0000256" key="6">
    <source>
        <dbReference type="HAMAP-Rule" id="MF_01974"/>
    </source>
</evidence>
<evidence type="ECO:0000313" key="10">
    <source>
        <dbReference type="Proteomes" id="UP000051155"/>
    </source>
</evidence>
<dbReference type="STRING" id="1423812.FD20_GL001569"/>
<evidence type="ECO:0000256" key="4">
    <source>
        <dbReference type="ARBA" id="ARBA00022723"/>
    </source>
</evidence>
<dbReference type="EMBL" id="AZEG01000038">
    <property type="protein sequence ID" value="KRL34525.1"/>
    <property type="molecule type" value="Genomic_DNA"/>
</dbReference>
<feature type="binding site" evidence="6">
    <location>
        <position position="186"/>
    </location>
    <ligand>
        <name>a divalent metal cation</name>
        <dbReference type="ChEBI" id="CHEBI:60240"/>
        <label>2</label>
        <note>catalytic</note>
    </ligand>
</feature>
<dbReference type="CDD" id="cd01086">
    <property type="entry name" value="MetAP1"/>
    <property type="match status" value="1"/>
</dbReference>
<dbReference type="SUPFAM" id="SSF55920">
    <property type="entry name" value="Creatinase/aminopeptidase"/>
    <property type="match status" value="1"/>
</dbReference>
<reference evidence="9 10" key="1">
    <citation type="journal article" date="2015" name="Genome Announc.">
        <title>Expanding the biotechnology potential of lactobacilli through comparative genomics of 213 strains and associated genera.</title>
        <authorList>
            <person name="Sun Z."/>
            <person name="Harris H.M."/>
            <person name="McCann A."/>
            <person name="Guo C."/>
            <person name="Argimon S."/>
            <person name="Zhang W."/>
            <person name="Yang X."/>
            <person name="Jeffery I.B."/>
            <person name="Cooney J.C."/>
            <person name="Kagawa T.F."/>
            <person name="Liu W."/>
            <person name="Song Y."/>
            <person name="Salvetti E."/>
            <person name="Wrobel A."/>
            <person name="Rasinkangas P."/>
            <person name="Parkhill J."/>
            <person name="Rea M.C."/>
            <person name="O'Sullivan O."/>
            <person name="Ritari J."/>
            <person name="Douillard F.P."/>
            <person name="Paul Ross R."/>
            <person name="Yang R."/>
            <person name="Briner A.E."/>
            <person name="Felis G.E."/>
            <person name="de Vos W.M."/>
            <person name="Barrangou R."/>
            <person name="Klaenhammer T.R."/>
            <person name="Caufield P.W."/>
            <person name="Cui Y."/>
            <person name="Zhang H."/>
            <person name="O'Toole P.W."/>
        </authorList>
    </citation>
    <scope>NUCLEOTIDE SEQUENCE [LARGE SCALE GENOMIC DNA]</scope>
    <source>
        <strain evidence="9 10">DSM 19971</strain>
    </source>
</reference>
<feature type="binding site" evidence="6">
    <location>
        <position position="193"/>
    </location>
    <ligand>
        <name>substrate</name>
    </ligand>
</feature>
<comment type="catalytic activity">
    <reaction evidence="6 7">
        <text>Release of N-terminal amino acids, preferentially methionine, from peptides and arylamides.</text>
        <dbReference type="EC" id="3.4.11.18"/>
    </reaction>
</comment>
<comment type="subunit">
    <text evidence="6">Monomer.</text>
</comment>
<dbReference type="PANTHER" id="PTHR43330:SF17">
    <property type="entry name" value="METHIONINE AMINOPEPTIDASE"/>
    <property type="match status" value="1"/>
</dbReference>
<feature type="binding site" evidence="6">
    <location>
        <position position="93"/>
    </location>
    <ligand>
        <name>substrate</name>
    </ligand>
</feature>
<feature type="binding site" evidence="6">
    <location>
        <position position="122"/>
    </location>
    <ligand>
        <name>a divalent metal cation</name>
        <dbReference type="ChEBI" id="CHEBI:60240"/>
        <label>2</label>
        <note>catalytic</note>
    </ligand>
</feature>
<feature type="binding site" evidence="6">
    <location>
        <position position="122"/>
    </location>
    <ligand>
        <name>a divalent metal cation</name>
        <dbReference type="ChEBI" id="CHEBI:60240"/>
        <label>1</label>
    </ligand>
</feature>
<dbReference type="InterPro" id="IPR001714">
    <property type="entry name" value="Pept_M24_MAP"/>
</dbReference>
<keyword evidence="3 6" id="KW-0645">Protease</keyword>
<keyword evidence="2 6" id="KW-0031">Aminopeptidase</keyword>
<feature type="binding site" evidence="6">
    <location>
        <position position="255"/>
    </location>
    <ligand>
        <name>a divalent metal cation</name>
        <dbReference type="ChEBI" id="CHEBI:60240"/>
        <label>1</label>
    </ligand>
</feature>
<evidence type="ECO:0000313" key="9">
    <source>
        <dbReference type="EMBL" id="KRL34525.1"/>
    </source>
</evidence>
<organism evidence="9 10">
    <name type="scientific">Liquorilactobacillus uvarum DSM 19971</name>
    <dbReference type="NCBI Taxonomy" id="1423812"/>
    <lineage>
        <taxon>Bacteria</taxon>
        <taxon>Bacillati</taxon>
        <taxon>Bacillota</taxon>
        <taxon>Bacilli</taxon>
        <taxon>Lactobacillales</taxon>
        <taxon>Lactobacillaceae</taxon>
        <taxon>Liquorilactobacillus</taxon>
    </lineage>
</organism>
<evidence type="ECO:0000256" key="7">
    <source>
        <dbReference type="RuleBase" id="RU003653"/>
    </source>
</evidence>
<comment type="function">
    <text evidence="1 6">Removes the N-terminal methionine from nascent proteins. The N-terminal methionine is often cleaved when the second residue in the primary sequence is small and uncharged (Met-Ala-, Cys, Gly, Pro, Ser, Thr, or Val). Requires deformylation of the N(alpha)-formylated initiator methionine before it can be hydrolyzed.</text>
</comment>
<dbReference type="GO" id="GO:0004239">
    <property type="term" value="F:initiator methionyl aminopeptidase activity"/>
    <property type="evidence" value="ECO:0007669"/>
    <property type="project" value="UniProtKB-UniRule"/>
</dbReference>
<dbReference type="EC" id="3.4.11.18" evidence="6 7"/>
<dbReference type="GO" id="GO:0046872">
    <property type="term" value="F:metal ion binding"/>
    <property type="evidence" value="ECO:0007669"/>
    <property type="project" value="UniProtKB-UniRule"/>
</dbReference>
<dbReference type="PRINTS" id="PR00599">
    <property type="entry name" value="MAPEPTIDASE"/>
</dbReference>
<comment type="cofactor">
    <cofactor evidence="6">
        <name>Co(2+)</name>
        <dbReference type="ChEBI" id="CHEBI:48828"/>
    </cofactor>
    <cofactor evidence="6">
        <name>Zn(2+)</name>
        <dbReference type="ChEBI" id="CHEBI:29105"/>
    </cofactor>
    <cofactor evidence="6">
        <name>Mn(2+)</name>
        <dbReference type="ChEBI" id="CHEBI:29035"/>
    </cofactor>
    <cofactor evidence="6">
        <name>Fe(2+)</name>
        <dbReference type="ChEBI" id="CHEBI:29033"/>
    </cofactor>
    <text evidence="6">Binds 2 divalent metal cations per subunit. Has a high-affinity and a low affinity metal-binding site. The true nature of the physiological cofactor is under debate. The enzyme is active with cobalt, zinc, manganese or divalent iron ions. Most likely, methionine aminopeptidases function as mononuclear Fe(2+)-metalloproteases under physiological conditions, and the catalytically relevant metal-binding site has been assigned to the histidine-containing high-affinity site.</text>
</comment>
<dbReference type="HAMAP" id="MF_01974">
    <property type="entry name" value="MetAP_1"/>
    <property type="match status" value="1"/>
</dbReference>